<gene>
    <name evidence="11" type="ORF">QQX98_004887</name>
</gene>
<evidence type="ECO:0000256" key="4">
    <source>
        <dbReference type="ARBA" id="ARBA00022786"/>
    </source>
</evidence>
<dbReference type="EMBL" id="JAZAVJ010000062">
    <property type="protein sequence ID" value="KAK7416976.1"/>
    <property type="molecule type" value="Genomic_DNA"/>
</dbReference>
<dbReference type="InterPro" id="IPR051346">
    <property type="entry name" value="OTU_Deubiquitinase"/>
</dbReference>
<feature type="region of interest" description="Disordered" evidence="7">
    <location>
        <begin position="3116"/>
        <end position="3174"/>
    </location>
</feature>
<feature type="compositionally biased region" description="Polar residues" evidence="7">
    <location>
        <begin position="3157"/>
        <end position="3174"/>
    </location>
</feature>
<name>A0ABR1H781_9HYPO</name>
<dbReference type="InterPro" id="IPR022099">
    <property type="entry name" value="DUF3638"/>
</dbReference>
<evidence type="ECO:0000256" key="3">
    <source>
        <dbReference type="ARBA" id="ARBA00022670"/>
    </source>
</evidence>
<accession>A0ABR1H781</accession>
<keyword evidence="3" id="KW-0645">Protease</keyword>
<sequence length="3174" mass="361199">MASSTSPFQHSDLSVSDALYNHLVLPPRLPHRQDPNVVDIENELLERVLGSARHMRNLPKNEFGPIWDAVGRSIQATKAINFRGRIDCSSLARELNALSETDFVVVHVQYQNCALFIRRSNDSVLGKSVIFEAFETSARNEDILAAENALQWDFPGCAVAVPMSTFLDDGFINNLSKFLESTSRESVHDFSAHTFKAGAMIVEYRNTPEPSLITSMLMGLLEENGRRFAPKRIQKMVRDDVCWKNAKKPWRRLPYWLVLRVAISRYLCHRLGDEIGRAEYKFFVAYLLAAFCHDYQGPSTNIERLDYLKKKICRRVVKLEVDKERSQGPATAARIEFLFRHVSPWLQKSVRDATELIEAAWGLQKLKMGKIIPSLPRQAAPNDLQLDLHVSGARLHNITLGYSKPRRRDLQVSSRPNVDKSADKHLKPLARLHSKLVDEESDCKDFCLESPSSSSREQRKAIGHTGTRILDYMDHALKVYENNAALMSVTIITVMDLWVKMDEQACSLYPLLREFHPIFRPEMLDALLTSNLSEIKRVQKIQLYLQDRISACERFAPDIFEDPVPGCFGHRFYEESPESAQLKELHEDIEDRTDALLIQKEKEWREKSEEYASLSKKIDESSCLYLDDENNPLYRRVHDKSCPRCRWTNQLQRMRIEAFEHSLPSDPVVAKAVIFELACPGPFAAYRDVTWRVISRLVRPYLDDVGKPRCLIREYGQLTDFANETTTSCSLASRTKPFLTTHYASLSFPVEWKSGKDGVCRPNGLRLTFFDFTTQTWPARRSGRLTFLSHVKLQIPSSSPFSKLLQDPAFYESIYGPSSYEIVSTASKCPPGINVHEYLAFQTVASGNSRRWLSILTELGSANLNFSNEATMLLLGHLMAQCGPPGITDDPFRLIHGAFRDKTFCDKLIQQLSLRLDTLSANWRETYLMETIISVTLRIVSFSTEAKLKSVEDEAFALLTRARRVCVRWFKLLRAETFKVTDAETAQRFQKYTLWAGLLCKRTFAIFGHLKYTLDEDSLQAFIQSSIMVHDSLVVEVSSLPVILQHAVIRDMRMSHILCHRISGAIVSSPHIFGSSLKDMWPEEEDCVRKFSHIALQGSGWISCQTTSDDENNEQSVLYNCVEGVLLVDGSPMGKLPEDQQKSTILQELFGDQGYKLSLETKTCTQTRNYKGRVVIDSVVNPYSPLFNRAARILEAFEYRKHVMVIQPGGGRHLQVELPRLHILFHVNQNQLLQSPQLQCQIERDQDAGTWYGLQSKLVCSSTTNPAHKSILVPLGKFSVARSDECHVKIVIDPNGSYGRFPINTTLGRLDCAAEPVLVYMKALLHACTSFVIPDPLTGRTGTEEAIEWLQSGISQPWTPLSSGPMEYLADISRLTPRREYYPHDLRVMRTDHWIETLPVTVQSSAFKPIVARILQASRSLGAISDMNPDTGKILKLPSSDDTHLHTRALLRHQAFERHVADASARRQPVVTIYSPRDRPSNENIGHRNVLEVTHWIRQWPQSLETTENLIQLLAAHNVIGGFRVPFDKASLSDRLNVDIAQNWGSLVKFVQNVRGRYSLMFLLGLMAFRIEAKLPLIRTLIAFAIFEELRVIETPVWDEYKNFQPDQVPQLDYILNLLKPFRMPPPENDIAGLEEFASAKQKRKWQTERLNHERKVEEDCKTLANLLLEQWPCLEPTDRELPVSLLIDVNSALEAIRPEWRRLYMNTDLTAHLRQVQTILDCRTCKIGYTAPVLVSSDDIFGTRLRGKEVPDLRQLLLKPLSTQPFGLTNGQLKNRPFCFQEDFITQGIARPAWPWRTSPRHKSQFHSKKFATTPLPTEHEVTTATFKLEMISQNLGRSKSAVRKRYATELQKSLAAFQSLDPADAERVPKFARQGQELIEAISKKVEAGFRDVRSSLDAPGPNCSPRQIKWLQEGNLWPVITKGTVLGQLASIRSQELFGSGMRKCLIELGVSITELQREIRLNDLVLKNASGQYREEKANTGHTNWNPDEYPDWLLLEIESNMMIRPVQIDVALATISPESGKNSVLQMNMGQGKTSCIIPMVAAALADKTRLVRVIVPKALLQQNAQLLQSRLGGILGRRIRHIPFSRRTPNTKQNIAIYDAVHKEIMKSAGVMICQPEHIMSFMLSGRQRLLDNQLPQAESMIKVQDWLTRVSRDILDESDYTLAVRTQLIYPSGSQMSVDGHPHRWLVAEAVLRLVDGHVFELSLAFQHSIRVLRRTSGGFPLLFFLRTDVEDELIRKVTADICKGLGGILPMTISAIPQADRVAIKDFISAQRPRPNSINRIQRLCSDRPSIRQTVYLLRGLLVDRILMSTLRKRWNVEYGLHPHRDPIAVPFHAKGVPSDQSEWGHPDVAILLTCLAFYYDGINLAQLRQCLEHILKSDDPSTEYDKWTTSIENYPSSLKAWNSINVDDEIQLTEIWRNARYNRVVIDYFLNNFVFPQHAKQFKVKLQSNGWDIPLFPLVNEPSSKKPASKPLTTGFSGTNDNRTMLPLNIKQQDLPSLLHTSAEVLTYLLHPRNRECVLPHEVNGGQNTGRASEIDLLHRLKRRSIRVLIDAGAQILEMDNFTLAQEWLKVDGTALAAMYFDEGNKPWIVTRQGRKTPLLASPFADDLQMCLVYLDEAHTRGTDLKLPPQARGALTLGLGQTKDHTVQAAMRLRQLGTTQSVTFFIPPEVHQGIADLQEKTMYEPIDSADVIEWLLDNTCESIEQLQPLYYSQGKDFCRRMQATLSNPNFLKIKPQREKYVATIKQDEQQTLQQLYDPKQKARGMQQQTSTNKELRAFITELDARRKTFQDTGRAVRAAALQQVEQEREVAFEVESVRQVKRPQHYAAHSFQSLHSDLEVFARTGNMPADAHYFTHVFTSLSKTGLGRKFRVSRNATDSRLFVTGEFEKTIKQKLDDAMDNFLRPVNWILWSPVSETAVIIIPEEADVLIPMLRDPSFLFRTYLLTYSAPITRKMLQFNDLNYYSIPPLPRDWTAPEWLRVELGIFAGRLYFEWSEYEIMCKLLGINDGVADNEDFDASMTMDGVGDEAEVDQELAVATEDEVNFSTKPLTFIQEWLAVRRRGQDFAHSPMGFISQGKSLQAEHPFFSQTEGETQAQSDLVFAPLTHRHGNDDQTYQDDDYHGVDDMGANEAADSDAGDDHIEYDQSEYCSSGNRSAFDSGTSSE</sequence>
<evidence type="ECO:0000256" key="5">
    <source>
        <dbReference type="ARBA" id="ARBA00022801"/>
    </source>
</evidence>
<evidence type="ECO:0000259" key="10">
    <source>
        <dbReference type="Pfam" id="PF20255"/>
    </source>
</evidence>
<evidence type="ECO:0000313" key="11">
    <source>
        <dbReference type="EMBL" id="KAK7416976.1"/>
    </source>
</evidence>
<dbReference type="Pfam" id="PF20255">
    <property type="entry name" value="DUF6606"/>
    <property type="match status" value="1"/>
</dbReference>
<evidence type="ECO:0000256" key="7">
    <source>
        <dbReference type="SAM" id="MobiDB-lite"/>
    </source>
</evidence>
<keyword evidence="12" id="KW-1185">Reference proteome</keyword>
<organism evidence="11 12">
    <name type="scientific">Neonectria punicea</name>
    <dbReference type="NCBI Taxonomy" id="979145"/>
    <lineage>
        <taxon>Eukaryota</taxon>
        <taxon>Fungi</taxon>
        <taxon>Dikarya</taxon>
        <taxon>Ascomycota</taxon>
        <taxon>Pezizomycotina</taxon>
        <taxon>Sordariomycetes</taxon>
        <taxon>Hypocreomycetidae</taxon>
        <taxon>Hypocreales</taxon>
        <taxon>Nectriaceae</taxon>
        <taxon>Neonectria</taxon>
    </lineage>
</organism>
<evidence type="ECO:0000256" key="1">
    <source>
        <dbReference type="ARBA" id="ARBA00000707"/>
    </source>
</evidence>
<dbReference type="InterPro" id="IPR027417">
    <property type="entry name" value="P-loop_NTPase"/>
</dbReference>
<dbReference type="Pfam" id="PF12359">
    <property type="entry name" value="DUF3645"/>
    <property type="match status" value="1"/>
</dbReference>
<evidence type="ECO:0000259" key="9">
    <source>
        <dbReference type="Pfam" id="PF12359"/>
    </source>
</evidence>
<comment type="caution">
    <text evidence="11">The sequence shown here is derived from an EMBL/GenBank/DDBJ whole genome shotgun (WGS) entry which is preliminary data.</text>
</comment>
<dbReference type="EC" id="3.4.19.12" evidence="2"/>
<dbReference type="PANTHER" id="PTHR13367">
    <property type="entry name" value="UBIQUITIN THIOESTERASE"/>
    <property type="match status" value="1"/>
</dbReference>
<feature type="domain" description="DUF3638" evidence="8">
    <location>
        <begin position="1986"/>
        <end position="2208"/>
    </location>
</feature>
<dbReference type="Proteomes" id="UP001498476">
    <property type="component" value="Unassembled WGS sequence"/>
</dbReference>
<dbReference type="PANTHER" id="PTHR13367:SF32">
    <property type="entry name" value="DUF6606 DOMAIN-CONTAINING PROTEIN"/>
    <property type="match status" value="1"/>
</dbReference>
<dbReference type="Pfam" id="PF12340">
    <property type="entry name" value="DUF3638"/>
    <property type="match status" value="1"/>
</dbReference>
<evidence type="ECO:0000256" key="2">
    <source>
        <dbReference type="ARBA" id="ARBA00012759"/>
    </source>
</evidence>
<keyword evidence="4" id="KW-0833">Ubl conjugation pathway</keyword>
<protein>
    <recommendedName>
        <fullName evidence="2">ubiquitinyl hydrolase 1</fullName>
        <ecNumber evidence="2">3.4.19.12</ecNumber>
    </recommendedName>
</protein>
<dbReference type="Gene3D" id="3.40.50.300">
    <property type="entry name" value="P-loop containing nucleotide triphosphate hydrolases"/>
    <property type="match status" value="1"/>
</dbReference>
<keyword evidence="5" id="KW-0378">Hydrolase</keyword>
<dbReference type="SUPFAM" id="SSF52540">
    <property type="entry name" value="P-loop containing nucleoside triphosphate hydrolases"/>
    <property type="match status" value="1"/>
</dbReference>
<evidence type="ECO:0000256" key="6">
    <source>
        <dbReference type="ARBA" id="ARBA00022807"/>
    </source>
</evidence>
<dbReference type="InterPro" id="IPR046541">
    <property type="entry name" value="DUF6606"/>
</dbReference>
<evidence type="ECO:0000259" key="8">
    <source>
        <dbReference type="Pfam" id="PF12340"/>
    </source>
</evidence>
<reference evidence="11 12" key="1">
    <citation type="journal article" date="2025" name="Microbiol. Resour. Announc.">
        <title>Draft genome sequences for Neonectria magnoliae and Neonectria punicea, canker pathogens of Liriodendron tulipifera and Acer saccharum in West Virginia.</title>
        <authorList>
            <person name="Petronek H.M."/>
            <person name="Kasson M.T."/>
            <person name="Metheny A.M."/>
            <person name="Stauder C.M."/>
            <person name="Lovett B."/>
            <person name="Lynch S.C."/>
            <person name="Garnas J.R."/>
            <person name="Kasson L.R."/>
            <person name="Stajich J.E."/>
        </authorList>
    </citation>
    <scope>NUCLEOTIDE SEQUENCE [LARGE SCALE GENOMIC DNA]</scope>
    <source>
        <strain evidence="11 12">NRRL 64653</strain>
    </source>
</reference>
<feature type="domain" description="DUF3645" evidence="9">
    <location>
        <begin position="2330"/>
        <end position="2362"/>
    </location>
</feature>
<evidence type="ECO:0000313" key="12">
    <source>
        <dbReference type="Proteomes" id="UP001498476"/>
    </source>
</evidence>
<proteinExistence type="predicted"/>
<feature type="domain" description="DUF6606" evidence="10">
    <location>
        <begin position="19"/>
        <end position="292"/>
    </location>
</feature>
<keyword evidence="6" id="KW-0788">Thiol protease</keyword>
<dbReference type="InterPro" id="IPR022105">
    <property type="entry name" value="DUF3645"/>
</dbReference>
<comment type="catalytic activity">
    <reaction evidence="1">
        <text>Thiol-dependent hydrolysis of ester, thioester, amide, peptide and isopeptide bonds formed by the C-terminal Gly of ubiquitin (a 76-residue protein attached to proteins as an intracellular targeting signal).</text>
        <dbReference type="EC" id="3.4.19.12"/>
    </reaction>
</comment>